<dbReference type="CDD" id="cd13120">
    <property type="entry name" value="BF2867_like_N"/>
    <property type="match status" value="1"/>
</dbReference>
<dbReference type="eggNOG" id="ENOG502ZFEM">
    <property type="taxonomic scope" value="Bacteria"/>
</dbReference>
<feature type="chain" id="PRO_5003306149" description="Fimbrillin family protein" evidence="1">
    <location>
        <begin position="27"/>
        <end position="408"/>
    </location>
</feature>
<comment type="caution">
    <text evidence="2">The sequence shown here is derived from an EMBL/GenBank/DDBJ whole genome shotgun (WGS) entry which is preliminary data.</text>
</comment>
<gene>
    <name evidence="2" type="ORF">HMPREF9442_00510</name>
</gene>
<sequence>MRQMKLHHYLWAVAVACMLLPGCSNENLSDYAAAPVFIPGNSEVEIRFAAHSDDVSTSVDKRATVDDDGNLDKMGVFCLARGKQEKNDGAPDISWFAPEDNYASCLMKNVKAKKEGSNVSWDGHYFYPISQFYMYEFYGYYPYAEDTHITYEASADGDGSGGPRHRATVHYTIDGTQDIIWGRATLQDKYAYSARYFRENADAAMPLIGLQHMLTRLQFQVKPGADPLKEESVFEDADKISVKSIRILDTHSKVDLIVADLEKREPWGEDPDKRLTLAERIKPSDDSARTDFTLKDAQDGDLQPVAIGTTLGQATRVGGSLMLYPEKKYRLEITLHKEGEAPEEGFDITTEEWLTVGPPYGASDSETNLFRQGISYMVTITVNDIEEVKANASLTDWQDSVNGPSVEL</sequence>
<dbReference type="InterPro" id="IPR025049">
    <property type="entry name" value="Mfa-like_1"/>
</dbReference>
<name>F3QQR7_9BACT</name>
<dbReference type="STRING" id="762982.HMPREF9442_00510"/>
<accession>F3QQR7</accession>
<dbReference type="PROSITE" id="PS51257">
    <property type="entry name" value="PROKAR_LIPOPROTEIN"/>
    <property type="match status" value="1"/>
</dbReference>
<keyword evidence="1" id="KW-0732">Signal</keyword>
<dbReference type="InterPro" id="IPR042278">
    <property type="entry name" value="Mfa-like_1_N"/>
</dbReference>
<proteinExistence type="predicted"/>
<dbReference type="HOGENOM" id="CLU_679432_0_0_10"/>
<evidence type="ECO:0008006" key="4">
    <source>
        <dbReference type="Google" id="ProtNLM"/>
    </source>
</evidence>
<feature type="signal peptide" evidence="1">
    <location>
        <begin position="1"/>
        <end position="26"/>
    </location>
</feature>
<dbReference type="Proteomes" id="UP000005546">
    <property type="component" value="Unassembled WGS sequence"/>
</dbReference>
<reference evidence="2 3" key="1">
    <citation type="submission" date="2011-02" db="EMBL/GenBank/DDBJ databases">
        <authorList>
            <person name="Weinstock G."/>
            <person name="Sodergren E."/>
            <person name="Clifton S."/>
            <person name="Fulton L."/>
            <person name="Fulton B."/>
            <person name="Courtney L."/>
            <person name="Fronick C."/>
            <person name="Harrison M."/>
            <person name="Strong C."/>
            <person name="Farmer C."/>
            <person name="Delahaunty K."/>
            <person name="Markovic C."/>
            <person name="Hall O."/>
            <person name="Minx P."/>
            <person name="Tomlinson C."/>
            <person name="Mitreva M."/>
            <person name="Hou S."/>
            <person name="Chen J."/>
            <person name="Wollam A."/>
            <person name="Pepin K.H."/>
            <person name="Johnson M."/>
            <person name="Bhonagiri V."/>
            <person name="Zhang X."/>
            <person name="Suruliraj S."/>
            <person name="Warren W."/>
            <person name="Chinwalla A."/>
            <person name="Mardis E.R."/>
            <person name="Wilson R.K."/>
        </authorList>
    </citation>
    <scope>NUCLEOTIDE SEQUENCE [LARGE SCALE GENOMIC DNA]</scope>
    <source>
        <strain evidence="2 3">YIT 11841</strain>
    </source>
</reference>
<evidence type="ECO:0000313" key="3">
    <source>
        <dbReference type="Proteomes" id="UP000005546"/>
    </source>
</evidence>
<evidence type="ECO:0000256" key="1">
    <source>
        <dbReference type="SAM" id="SignalP"/>
    </source>
</evidence>
<organism evidence="2 3">
    <name type="scientific">Paraprevotella xylaniphila YIT 11841</name>
    <dbReference type="NCBI Taxonomy" id="762982"/>
    <lineage>
        <taxon>Bacteria</taxon>
        <taxon>Pseudomonadati</taxon>
        <taxon>Bacteroidota</taxon>
        <taxon>Bacteroidia</taxon>
        <taxon>Bacteroidales</taxon>
        <taxon>Prevotellaceae</taxon>
        <taxon>Paraprevotella</taxon>
    </lineage>
</organism>
<dbReference type="Pfam" id="PF13149">
    <property type="entry name" value="Mfa_like_1"/>
    <property type="match status" value="1"/>
</dbReference>
<protein>
    <recommendedName>
        <fullName evidence="4">Fimbrillin family protein</fullName>
    </recommendedName>
</protein>
<evidence type="ECO:0000313" key="2">
    <source>
        <dbReference type="EMBL" id="EGG56871.1"/>
    </source>
</evidence>
<dbReference type="Gene3D" id="2.60.40.2620">
    <property type="entry name" value="Fimbrillin-like"/>
    <property type="match status" value="1"/>
</dbReference>
<dbReference type="EMBL" id="AFBR01000015">
    <property type="protein sequence ID" value="EGG56871.1"/>
    <property type="molecule type" value="Genomic_DNA"/>
</dbReference>
<keyword evidence="3" id="KW-1185">Reference proteome</keyword>
<dbReference type="AlphaFoldDB" id="F3QQR7"/>